<dbReference type="EMBL" id="OIVN01003868">
    <property type="protein sequence ID" value="SPD14045.1"/>
    <property type="molecule type" value="Genomic_DNA"/>
</dbReference>
<dbReference type="AlphaFoldDB" id="A0A2N9HQ16"/>
<feature type="compositionally biased region" description="Basic and acidic residues" evidence="8">
    <location>
        <begin position="155"/>
        <end position="299"/>
    </location>
</feature>
<sequence length="621" mass="72744">MSQKNLLKSFKGKPDLIIGNYSDGNIVASLLAHKFDVTQFSADLLAMNHTDFIITSTFQEIARSNDTLGQYESHTSFTLPRLYRVVHGIDSFNPKFNIVSPGANMSIYFPYTEEKMRLTEFHPDIEELLFPSVENKEHFSCSKKRERAVINSEEEERKRKNRESAKSSPMKNKEKSLEIAEEKGTMSKDQKEYERVKKMERAVISSEKEESKRRNRESEKSSPMKNKEKSLEIAEEKGTMSKDQKEYERVKKMERAVISSEKEERKRKNRESAKSSPMKNKEKSLEIAEEKGTMSKDQKEYERVKKMGQEEAHARVLENNALIEEMFDLVQYLELLQKNLLKSFKGILAMNHTDFIITSTFQEIAGSNDTLGQYESHTFFTLPGLYRVVHGIDSFNPKFNIVSPGVDMSIYFPYTKEKMRLTEFHLDIEELLFSSVENKEHLCVLKYKNKPIIFTMARLDRVKNITGLVEWYGKNARLRELVNLVIVDGDQRKESKDFEEKAEMKKIMEYERVEKMERAVISSEEKEKKKQSTEALQRYRRNHKEKNLKIAKDLCMMSKMEKEYERLKKMGQEEAHARMLENKALIEDTFSSVQYLELLQKYLRIQKLVISEDNTSQVQQS</sequence>
<keyword evidence="5" id="KW-0808">Transferase</keyword>
<protein>
    <recommendedName>
        <fullName evidence="3">sucrose synthase</fullName>
        <ecNumber evidence="3">2.4.1.13</ecNumber>
    </recommendedName>
</protein>
<dbReference type="PANTHER" id="PTHR45839">
    <property type="match status" value="1"/>
</dbReference>
<evidence type="ECO:0000256" key="8">
    <source>
        <dbReference type="SAM" id="MobiDB-lite"/>
    </source>
</evidence>
<dbReference type="PANTHER" id="PTHR45839:SF7">
    <property type="entry name" value="SUCROSE SYNTHASE 1"/>
    <property type="match status" value="1"/>
</dbReference>
<feature type="domain" description="Sucrose synthase first GT-B" evidence="9">
    <location>
        <begin position="347"/>
        <end position="433"/>
    </location>
</feature>
<gene>
    <name evidence="10" type="ORF">FSB_LOCUS41927</name>
</gene>
<comment type="catalytic activity">
    <reaction evidence="6">
        <text>an NDP-alpha-D-glucose + D-fructose = a ribonucleoside 5'-diphosphate + sucrose + H(+)</text>
        <dbReference type="Rhea" id="RHEA:16241"/>
        <dbReference type="ChEBI" id="CHEBI:15378"/>
        <dbReference type="ChEBI" id="CHEBI:17992"/>
        <dbReference type="ChEBI" id="CHEBI:37721"/>
        <dbReference type="ChEBI" id="CHEBI:57930"/>
        <dbReference type="ChEBI" id="CHEBI:76533"/>
        <dbReference type="EC" id="2.4.1.13"/>
    </reaction>
</comment>
<evidence type="ECO:0000259" key="9">
    <source>
        <dbReference type="Pfam" id="PF00862"/>
    </source>
</evidence>
<evidence type="ECO:0000256" key="2">
    <source>
        <dbReference type="ARBA" id="ARBA00005894"/>
    </source>
</evidence>
<keyword evidence="4" id="KW-0328">Glycosyltransferase</keyword>
<reference evidence="10" key="1">
    <citation type="submission" date="2018-02" db="EMBL/GenBank/DDBJ databases">
        <authorList>
            <person name="Cohen D.B."/>
            <person name="Kent A.D."/>
        </authorList>
    </citation>
    <scope>NUCLEOTIDE SEQUENCE</scope>
</reference>
<feature type="region of interest" description="Disordered" evidence="8">
    <location>
        <begin position="141"/>
        <end position="299"/>
    </location>
</feature>
<evidence type="ECO:0000256" key="5">
    <source>
        <dbReference type="ARBA" id="ARBA00022679"/>
    </source>
</evidence>
<keyword evidence="7" id="KW-0175">Coiled coil</keyword>
<dbReference type="InterPro" id="IPR012820">
    <property type="entry name" value="Sucrose_synthase_pln/cyn"/>
</dbReference>
<organism evidence="10">
    <name type="scientific">Fagus sylvatica</name>
    <name type="common">Beechnut</name>
    <dbReference type="NCBI Taxonomy" id="28930"/>
    <lineage>
        <taxon>Eukaryota</taxon>
        <taxon>Viridiplantae</taxon>
        <taxon>Streptophyta</taxon>
        <taxon>Embryophyta</taxon>
        <taxon>Tracheophyta</taxon>
        <taxon>Spermatophyta</taxon>
        <taxon>Magnoliopsida</taxon>
        <taxon>eudicotyledons</taxon>
        <taxon>Gunneridae</taxon>
        <taxon>Pentapetalae</taxon>
        <taxon>rosids</taxon>
        <taxon>fabids</taxon>
        <taxon>Fagales</taxon>
        <taxon>Fagaceae</taxon>
        <taxon>Fagus</taxon>
    </lineage>
</organism>
<dbReference type="Gene3D" id="3.40.50.2000">
    <property type="entry name" value="Glycogen Phosphorylase B"/>
    <property type="match status" value="5"/>
</dbReference>
<dbReference type="SUPFAM" id="SSF53756">
    <property type="entry name" value="UDP-Glycosyltransferase/glycogen phosphorylase"/>
    <property type="match status" value="1"/>
</dbReference>
<feature type="domain" description="Sucrose synthase first GT-B" evidence="9">
    <location>
        <begin position="38"/>
        <end position="130"/>
    </location>
</feature>
<evidence type="ECO:0000256" key="1">
    <source>
        <dbReference type="ARBA" id="ARBA00002595"/>
    </source>
</evidence>
<dbReference type="Pfam" id="PF00862">
    <property type="entry name" value="GT-B_Sucrose_synth"/>
    <property type="match status" value="2"/>
</dbReference>
<evidence type="ECO:0000256" key="6">
    <source>
        <dbReference type="ARBA" id="ARBA00049030"/>
    </source>
</evidence>
<name>A0A2N9HQ16_FAGSY</name>
<evidence type="ECO:0000256" key="4">
    <source>
        <dbReference type="ARBA" id="ARBA00022676"/>
    </source>
</evidence>
<comment type="function">
    <text evidence="1">Sucrose-cleaving enzyme that provides UDP-glucose and fructose for various metabolic pathways.</text>
</comment>
<dbReference type="InterPro" id="IPR000368">
    <property type="entry name" value="Sucrose_synth_GT-B1"/>
</dbReference>
<comment type="similarity">
    <text evidence="2">Belongs to the glycosyltransferase 1 family. Plant sucrose synthase subfamily.</text>
</comment>
<feature type="coiled-coil region" evidence="7">
    <location>
        <begin position="522"/>
        <end position="549"/>
    </location>
</feature>
<dbReference type="GO" id="GO:0016157">
    <property type="term" value="F:sucrose synthase activity"/>
    <property type="evidence" value="ECO:0007669"/>
    <property type="project" value="UniProtKB-EC"/>
</dbReference>
<evidence type="ECO:0000256" key="7">
    <source>
        <dbReference type="SAM" id="Coils"/>
    </source>
</evidence>
<dbReference type="EC" id="2.4.1.13" evidence="3"/>
<accession>A0A2N9HQ16</accession>
<evidence type="ECO:0000256" key="3">
    <source>
        <dbReference type="ARBA" id="ARBA00012540"/>
    </source>
</evidence>
<dbReference type="GO" id="GO:0005985">
    <property type="term" value="P:sucrose metabolic process"/>
    <property type="evidence" value="ECO:0007669"/>
    <property type="project" value="InterPro"/>
</dbReference>
<evidence type="ECO:0000313" key="10">
    <source>
        <dbReference type="EMBL" id="SPD14045.1"/>
    </source>
</evidence>
<proteinExistence type="inferred from homology"/>